<proteinExistence type="predicted"/>
<protein>
    <recommendedName>
        <fullName evidence="3">Lipoprotein</fullName>
    </recommendedName>
</protein>
<evidence type="ECO:0000313" key="2">
    <source>
        <dbReference type="Proteomes" id="UP001500021"/>
    </source>
</evidence>
<reference evidence="1 2" key="1">
    <citation type="journal article" date="2019" name="Int. J. Syst. Evol. Microbiol.">
        <title>The Global Catalogue of Microorganisms (GCM) 10K type strain sequencing project: providing services to taxonomists for standard genome sequencing and annotation.</title>
        <authorList>
            <consortium name="The Broad Institute Genomics Platform"/>
            <consortium name="The Broad Institute Genome Sequencing Center for Infectious Disease"/>
            <person name="Wu L."/>
            <person name="Ma J."/>
        </authorList>
    </citation>
    <scope>NUCLEOTIDE SEQUENCE [LARGE SCALE GENOMIC DNA]</scope>
    <source>
        <strain evidence="1 2">JCM 15608</strain>
    </source>
</reference>
<comment type="caution">
    <text evidence="1">The sequence shown here is derived from an EMBL/GenBank/DDBJ whole genome shotgun (WGS) entry which is preliminary data.</text>
</comment>
<name>A0ABN1L9E7_9GAMM</name>
<gene>
    <name evidence="1" type="ORF">GCM10009111_27330</name>
</gene>
<evidence type="ECO:0008006" key="3">
    <source>
        <dbReference type="Google" id="ProtNLM"/>
    </source>
</evidence>
<sequence>MKIITLSDLIVGVIMMLACIFDGYKSAHLEATTATACDSSAERKASVIVNNNHHITCAKVESAHLIQEEG</sequence>
<organism evidence="1 2">
    <name type="scientific">Colwellia asteriadis</name>
    <dbReference type="NCBI Taxonomy" id="517723"/>
    <lineage>
        <taxon>Bacteria</taxon>
        <taxon>Pseudomonadati</taxon>
        <taxon>Pseudomonadota</taxon>
        <taxon>Gammaproteobacteria</taxon>
        <taxon>Alteromonadales</taxon>
        <taxon>Colwelliaceae</taxon>
        <taxon>Colwellia</taxon>
    </lineage>
</organism>
<dbReference type="RefSeq" id="WP_343818150.1">
    <property type="nucleotide sequence ID" value="NZ_BAAAFA010000009.1"/>
</dbReference>
<dbReference type="PROSITE" id="PS51257">
    <property type="entry name" value="PROKAR_LIPOPROTEIN"/>
    <property type="match status" value="1"/>
</dbReference>
<dbReference type="Proteomes" id="UP001500021">
    <property type="component" value="Unassembled WGS sequence"/>
</dbReference>
<evidence type="ECO:0000313" key="1">
    <source>
        <dbReference type="EMBL" id="GAA0821006.1"/>
    </source>
</evidence>
<keyword evidence="2" id="KW-1185">Reference proteome</keyword>
<accession>A0ABN1L9E7</accession>
<dbReference type="EMBL" id="BAAAFA010000009">
    <property type="protein sequence ID" value="GAA0821006.1"/>
    <property type="molecule type" value="Genomic_DNA"/>
</dbReference>